<dbReference type="Proteomes" id="UP001583193">
    <property type="component" value="Unassembled WGS sequence"/>
</dbReference>
<comment type="caution">
    <text evidence="3">The sequence shown here is derived from an EMBL/GenBank/DDBJ whole genome shotgun (WGS) entry which is preliminary data.</text>
</comment>
<keyword evidence="2" id="KW-1133">Transmembrane helix</keyword>
<dbReference type="PANTHER" id="PTHR41800">
    <property type="entry name" value="EXPRESSED PROTEIN"/>
    <property type="match status" value="1"/>
</dbReference>
<dbReference type="Pfam" id="PF15932">
    <property type="entry name" value="DUF4748"/>
    <property type="match status" value="1"/>
</dbReference>
<keyword evidence="2" id="KW-0812">Transmembrane</keyword>
<accession>A0ABR3XNI1</accession>
<keyword evidence="2" id="KW-0472">Membrane</keyword>
<feature type="compositionally biased region" description="Polar residues" evidence="1">
    <location>
        <begin position="88"/>
        <end position="105"/>
    </location>
</feature>
<dbReference type="EMBL" id="JAVDPF010000014">
    <property type="protein sequence ID" value="KAL1877132.1"/>
    <property type="molecule type" value="Genomic_DNA"/>
</dbReference>
<evidence type="ECO:0000256" key="2">
    <source>
        <dbReference type="SAM" id="Phobius"/>
    </source>
</evidence>
<evidence type="ECO:0000313" key="4">
    <source>
        <dbReference type="Proteomes" id="UP001583193"/>
    </source>
</evidence>
<feature type="transmembrane region" description="Helical" evidence="2">
    <location>
        <begin position="6"/>
        <end position="25"/>
    </location>
</feature>
<organism evidence="3 4">
    <name type="scientific">Paecilomyces lecythidis</name>
    <dbReference type="NCBI Taxonomy" id="3004212"/>
    <lineage>
        <taxon>Eukaryota</taxon>
        <taxon>Fungi</taxon>
        <taxon>Dikarya</taxon>
        <taxon>Ascomycota</taxon>
        <taxon>Pezizomycotina</taxon>
        <taxon>Eurotiomycetes</taxon>
        <taxon>Eurotiomycetidae</taxon>
        <taxon>Eurotiales</taxon>
        <taxon>Thermoascaceae</taxon>
        <taxon>Paecilomyces</taxon>
    </lineage>
</organism>
<keyword evidence="4" id="KW-1185">Reference proteome</keyword>
<name>A0ABR3XNI1_9EURO</name>
<sequence length="143" mass="15517">MNTIKSTWLGWGALCVAGGGAYYFAKSSINSDRAARYEAELRRKAALAAQEYQDRHKPAPPTPSSAPPNNLKTPVPTSDPSLQRAKLAQQNNVPDVAGSPSSEASNDPAPTRHEPDTDAQRVLEKSKYEAAEPFRPPRGNRFS</sequence>
<feature type="region of interest" description="Disordered" evidence="1">
    <location>
        <begin position="47"/>
        <end position="143"/>
    </location>
</feature>
<dbReference type="PANTHER" id="PTHR41800:SF1">
    <property type="entry name" value="EXPRESSED PROTEIN"/>
    <property type="match status" value="1"/>
</dbReference>
<feature type="compositionally biased region" description="Basic and acidic residues" evidence="1">
    <location>
        <begin position="110"/>
        <end position="132"/>
    </location>
</feature>
<reference evidence="3 4" key="1">
    <citation type="journal article" date="2024" name="IMA Fungus">
        <title>IMA Genome - F19 : A genome assembly and annotation guide to empower mycologists, including annotated draft genome sequences of Ceratocystis pirilliformis, Diaporthe australafricana, Fusarium ophioides, Paecilomyces lecythidis, and Sporothrix stenoceras.</title>
        <authorList>
            <person name="Aylward J."/>
            <person name="Wilson A.M."/>
            <person name="Visagie C.M."/>
            <person name="Spraker J."/>
            <person name="Barnes I."/>
            <person name="Buitendag C."/>
            <person name="Ceriani C."/>
            <person name="Del Mar Angel L."/>
            <person name="du Plessis D."/>
            <person name="Fuchs T."/>
            <person name="Gasser K."/>
            <person name="Kramer D."/>
            <person name="Li W."/>
            <person name="Munsamy K."/>
            <person name="Piso A."/>
            <person name="Price J.L."/>
            <person name="Sonnekus B."/>
            <person name="Thomas C."/>
            <person name="van der Nest A."/>
            <person name="van Dijk A."/>
            <person name="van Heerden A."/>
            <person name="van Vuuren N."/>
            <person name="Yilmaz N."/>
            <person name="Duong T.A."/>
            <person name="van der Merwe N.A."/>
            <person name="Wingfield M.J."/>
            <person name="Wingfield B.D."/>
        </authorList>
    </citation>
    <scope>NUCLEOTIDE SEQUENCE [LARGE SCALE GENOMIC DNA]</scope>
    <source>
        <strain evidence="3 4">CMW 18167</strain>
    </source>
</reference>
<evidence type="ECO:0000313" key="3">
    <source>
        <dbReference type="EMBL" id="KAL1877132.1"/>
    </source>
</evidence>
<gene>
    <name evidence="3" type="ORF">Plec18167_004818</name>
</gene>
<protein>
    <submittedName>
        <fullName evidence="3">Uncharacterized protein</fullName>
    </submittedName>
</protein>
<proteinExistence type="predicted"/>
<feature type="compositionally biased region" description="Polar residues" evidence="1">
    <location>
        <begin position="70"/>
        <end position="81"/>
    </location>
</feature>
<evidence type="ECO:0000256" key="1">
    <source>
        <dbReference type="SAM" id="MobiDB-lite"/>
    </source>
</evidence>
<dbReference type="InterPro" id="IPR031833">
    <property type="entry name" value="DUF4748"/>
</dbReference>